<comment type="caution">
    <text evidence="1">The sequence shown here is derived from an EMBL/GenBank/DDBJ whole genome shotgun (WGS) entry which is preliminary data.</text>
</comment>
<accession>A0A815JPC6</accession>
<dbReference type="EMBL" id="CAJOBC010082045">
    <property type="protein sequence ID" value="CAF4280029.1"/>
    <property type="molecule type" value="Genomic_DNA"/>
</dbReference>
<name>A0A815JPC6_9BILA</name>
<gene>
    <name evidence="1" type="ORF">GPM918_LOCUS32508</name>
    <name evidence="2" type="ORF">SRO942_LOCUS33178</name>
</gene>
<protein>
    <submittedName>
        <fullName evidence="1">Uncharacterized protein</fullName>
    </submittedName>
</protein>
<dbReference type="EMBL" id="CAJNOQ010016643">
    <property type="protein sequence ID" value="CAF1384828.1"/>
    <property type="molecule type" value="Genomic_DNA"/>
</dbReference>
<evidence type="ECO:0000313" key="3">
    <source>
        <dbReference type="Proteomes" id="UP000663829"/>
    </source>
</evidence>
<dbReference type="Proteomes" id="UP000681722">
    <property type="component" value="Unassembled WGS sequence"/>
</dbReference>
<dbReference type="Proteomes" id="UP000663829">
    <property type="component" value="Unassembled WGS sequence"/>
</dbReference>
<dbReference type="AlphaFoldDB" id="A0A815JPC6"/>
<evidence type="ECO:0000313" key="1">
    <source>
        <dbReference type="EMBL" id="CAF1384828.1"/>
    </source>
</evidence>
<evidence type="ECO:0000313" key="2">
    <source>
        <dbReference type="EMBL" id="CAF4280029.1"/>
    </source>
</evidence>
<keyword evidence="3" id="KW-1185">Reference proteome</keyword>
<reference evidence="1" key="1">
    <citation type="submission" date="2021-02" db="EMBL/GenBank/DDBJ databases">
        <authorList>
            <person name="Nowell W R."/>
        </authorList>
    </citation>
    <scope>NUCLEOTIDE SEQUENCE</scope>
</reference>
<proteinExistence type="predicted"/>
<sequence>MSVSIENCKRHVFASFLRAIDSIAQPDSNYVPTKDDLYNNIKNLLNGIFPPKNRDQVVRHGLKTSLDYVVSVLSFEITKAGTLHKGRLSTQAVEKVFSCKVHQGGRTVVADNNEITDPGALSAISNSLSAFPSYYDSFSDLLLDPKYDRKVRIKFDSSVKRYLKEEDNTVIDYVMAEPIERWWSLYCTGDKTHIEECRSWLWRLLAATLLLIWYRIHRKIDNQLWSYWYRILITAAACCVVLDAYHRKCDSISGVKHILSEDYKFNDSTVLINFSKLENETFEQDEVIERKNIERAICLYHEVDETNTEGVEETCQLLGGLPLSTSTPVTQSK</sequence>
<organism evidence="1 3">
    <name type="scientific">Didymodactylos carnosus</name>
    <dbReference type="NCBI Taxonomy" id="1234261"/>
    <lineage>
        <taxon>Eukaryota</taxon>
        <taxon>Metazoa</taxon>
        <taxon>Spiralia</taxon>
        <taxon>Gnathifera</taxon>
        <taxon>Rotifera</taxon>
        <taxon>Eurotatoria</taxon>
        <taxon>Bdelloidea</taxon>
        <taxon>Philodinida</taxon>
        <taxon>Philodinidae</taxon>
        <taxon>Didymodactylos</taxon>
    </lineage>
</organism>